<feature type="chain" id="PRO_5012138092" evidence="10">
    <location>
        <begin position="23"/>
        <end position="1016"/>
    </location>
</feature>
<keyword evidence="6 8" id="KW-0472">Membrane</keyword>
<dbReference type="GO" id="GO:0009279">
    <property type="term" value="C:cell outer membrane"/>
    <property type="evidence" value="ECO:0007669"/>
    <property type="project" value="UniProtKB-SubCell"/>
</dbReference>
<dbReference type="InterPro" id="IPR012910">
    <property type="entry name" value="Plug_dom"/>
</dbReference>
<evidence type="ECO:0000256" key="5">
    <source>
        <dbReference type="ARBA" id="ARBA00023077"/>
    </source>
</evidence>
<dbReference type="InterPro" id="IPR037066">
    <property type="entry name" value="Plug_dom_sf"/>
</dbReference>
<organism evidence="13 14">
    <name type="scientific">Arenibacter palladensis</name>
    <dbReference type="NCBI Taxonomy" id="237373"/>
    <lineage>
        <taxon>Bacteria</taxon>
        <taxon>Pseudomonadati</taxon>
        <taxon>Bacteroidota</taxon>
        <taxon>Flavobacteriia</taxon>
        <taxon>Flavobacteriales</taxon>
        <taxon>Flavobacteriaceae</taxon>
        <taxon>Arenibacter</taxon>
    </lineage>
</organism>
<proteinExistence type="inferred from homology"/>
<keyword evidence="4 8" id="KW-0812">Transmembrane</keyword>
<evidence type="ECO:0000256" key="3">
    <source>
        <dbReference type="ARBA" id="ARBA00022452"/>
    </source>
</evidence>
<evidence type="ECO:0000256" key="2">
    <source>
        <dbReference type="ARBA" id="ARBA00022448"/>
    </source>
</evidence>
<protein>
    <submittedName>
        <fullName evidence="13">TonB-linked outer membrane protein, SusC/RagA family</fullName>
    </submittedName>
</protein>
<dbReference type="InterPro" id="IPR036942">
    <property type="entry name" value="Beta-barrel_TonB_sf"/>
</dbReference>
<evidence type="ECO:0000313" key="13">
    <source>
        <dbReference type="EMBL" id="SHE98759.1"/>
    </source>
</evidence>
<comment type="subcellular location">
    <subcellularLocation>
        <location evidence="1 8">Cell outer membrane</location>
        <topology evidence="1 8">Multi-pass membrane protein</topology>
    </subcellularLocation>
</comment>
<dbReference type="Gene3D" id="2.40.170.20">
    <property type="entry name" value="TonB-dependent receptor, beta-barrel domain"/>
    <property type="match status" value="1"/>
</dbReference>
<keyword evidence="14" id="KW-1185">Reference proteome</keyword>
<comment type="similarity">
    <text evidence="8 9">Belongs to the TonB-dependent receptor family.</text>
</comment>
<dbReference type="NCBIfam" id="TIGR04056">
    <property type="entry name" value="OMP_RagA_SusC"/>
    <property type="match status" value="1"/>
</dbReference>
<sequence length="1016" mass="111833">MKIKNYFFSVFLMLSSMTILNAQNKVHTGKVVDQDSNPLPGVNVIVKGTSNGTQTDFDGNYSIDVATGQILIFTYLGQRPEEITVGSSLIIDVRMEEDAQALNEVVVVGLGQVKDPSKLAYSVSQVDTDQVLKANEADLINGLAGKSAGIQINNSSGLAGSSSRIVIRGVSSLNFGNEPLYIIDGVPISNTENDIDASDPDQALFYGSTAGGSIDIAPDQIKDITILKGAAASAIYGSRAANGVIVIQTKKGIKNSAPQVSFRSATTMSSIIAPEFQTEYAQGSDGVYFSGEPGRQTSLSWGPKISELDVPTYERFDIFRTGITYDNSVSVRGGMDKSSYFTSFSAYNQNGTLETSSFDRYSFLINATHNISEKFKLNAKMNYVNSFNERPFEGNGLSSIMWTVSGAPITYNLRPSVDGDGNQRLYRTNRNNPYFILDNSGSEYITNRFLPSLSLEYNVNDWISVKGTAGLDFSLNNGKVFENKGLLGTFSTGRLLLTDRKSRDFNGELIVTLDKDFSEKFTADYLLGANVFDTKDFTSFSQGSSFIIPSFYDLSNATALLTDEITTERRIVSYFGQANFGFNDFLFLTLTGRNDKSSTLPKKDNSFFYYSSSLGFDMAKAFDLRNWLDRAMLRGSYSRVGNDAPAYATTTNYIKANPSDGQHGNIDFPFRGVGSYVQSAVEGNPLLTPEFTNEFEISADLQFFKNRLGLEVSYYDRRSEDQIFNVPQAATTGFNAKFENAGSIQNKGIEATLSITPIQTKDFRWDVNVNYSKNESEVLKLAEGVESVRLAGFTNPGIFIRKGEPYGVIWTTLYKRNESGALLLDDNGYPIQGDVGNAGSVLPKWTGGATTSFEYKGLSLSMVMDVRIGGKIINLDENYNTYYGTSILTADREKDVVIKGIRESDGQPNTVAIKKDFTYWNQYAQLEEFVQKTDFIKLRNVTLAYNMPKKSLQKLGIGLSGARFGFSGRNLWIKKHDSFTGADPELSLYGSGNGQGLTNFQIPTNKSYSLTLNLTF</sequence>
<evidence type="ECO:0000313" key="14">
    <source>
        <dbReference type="Proteomes" id="UP000184406"/>
    </source>
</evidence>
<dbReference type="InterPro" id="IPR008969">
    <property type="entry name" value="CarboxyPept-like_regulatory"/>
</dbReference>
<dbReference type="SUPFAM" id="SSF56935">
    <property type="entry name" value="Porins"/>
    <property type="match status" value="1"/>
</dbReference>
<dbReference type="EMBL" id="FQUX01000002">
    <property type="protein sequence ID" value="SHE98759.1"/>
    <property type="molecule type" value="Genomic_DNA"/>
</dbReference>
<dbReference type="Pfam" id="PF00593">
    <property type="entry name" value="TonB_dep_Rec_b-barrel"/>
    <property type="match status" value="1"/>
</dbReference>
<dbReference type="SUPFAM" id="SSF49464">
    <property type="entry name" value="Carboxypeptidase regulatory domain-like"/>
    <property type="match status" value="1"/>
</dbReference>
<feature type="domain" description="TonB-dependent receptor-like beta-barrel" evidence="11">
    <location>
        <begin position="421"/>
        <end position="859"/>
    </location>
</feature>
<dbReference type="Gene3D" id="2.60.40.1120">
    <property type="entry name" value="Carboxypeptidase-like, regulatory domain"/>
    <property type="match status" value="1"/>
</dbReference>
<gene>
    <name evidence="13" type="ORF">SAMN03080594_102255</name>
</gene>
<evidence type="ECO:0000256" key="7">
    <source>
        <dbReference type="ARBA" id="ARBA00023237"/>
    </source>
</evidence>
<evidence type="ECO:0000256" key="8">
    <source>
        <dbReference type="PROSITE-ProRule" id="PRU01360"/>
    </source>
</evidence>
<dbReference type="OrthoDB" id="9768177at2"/>
<keyword evidence="10" id="KW-0732">Signal</keyword>
<accession>A0A1M4XZ95</accession>
<evidence type="ECO:0000256" key="9">
    <source>
        <dbReference type="RuleBase" id="RU003357"/>
    </source>
</evidence>
<dbReference type="Pfam" id="PF07715">
    <property type="entry name" value="Plug"/>
    <property type="match status" value="1"/>
</dbReference>
<dbReference type="InterPro" id="IPR023997">
    <property type="entry name" value="TonB-dep_OMP_SusC/RagA_CS"/>
</dbReference>
<feature type="domain" description="TonB-dependent receptor plug" evidence="12">
    <location>
        <begin position="117"/>
        <end position="244"/>
    </location>
</feature>
<keyword evidence="7 8" id="KW-0998">Cell outer membrane</keyword>
<dbReference type="InterPro" id="IPR000531">
    <property type="entry name" value="Beta-barrel_TonB"/>
</dbReference>
<evidence type="ECO:0000259" key="12">
    <source>
        <dbReference type="Pfam" id="PF07715"/>
    </source>
</evidence>
<feature type="signal peptide" evidence="10">
    <location>
        <begin position="1"/>
        <end position="22"/>
    </location>
</feature>
<dbReference type="InterPro" id="IPR039426">
    <property type="entry name" value="TonB-dep_rcpt-like"/>
</dbReference>
<name>A0A1M4XZ95_9FLAO</name>
<dbReference type="AlphaFoldDB" id="A0A1M4XZ95"/>
<dbReference type="Gene3D" id="2.170.130.10">
    <property type="entry name" value="TonB-dependent receptor, plug domain"/>
    <property type="match status" value="1"/>
</dbReference>
<keyword evidence="2 8" id="KW-0813">Transport</keyword>
<evidence type="ECO:0000256" key="10">
    <source>
        <dbReference type="SAM" id="SignalP"/>
    </source>
</evidence>
<keyword evidence="3 8" id="KW-1134">Transmembrane beta strand</keyword>
<evidence type="ECO:0000256" key="1">
    <source>
        <dbReference type="ARBA" id="ARBA00004571"/>
    </source>
</evidence>
<dbReference type="Pfam" id="PF13715">
    <property type="entry name" value="CarbopepD_reg_2"/>
    <property type="match status" value="1"/>
</dbReference>
<evidence type="ECO:0000256" key="4">
    <source>
        <dbReference type="ARBA" id="ARBA00022692"/>
    </source>
</evidence>
<dbReference type="NCBIfam" id="TIGR04057">
    <property type="entry name" value="SusC_RagA_signa"/>
    <property type="match status" value="1"/>
</dbReference>
<dbReference type="RefSeq" id="WP_072861104.1">
    <property type="nucleotide sequence ID" value="NZ_FQUX01000002.1"/>
</dbReference>
<evidence type="ECO:0000259" key="11">
    <source>
        <dbReference type="Pfam" id="PF00593"/>
    </source>
</evidence>
<dbReference type="Proteomes" id="UP000184406">
    <property type="component" value="Unassembled WGS sequence"/>
</dbReference>
<keyword evidence="5 9" id="KW-0798">TonB box</keyword>
<dbReference type="PROSITE" id="PS52016">
    <property type="entry name" value="TONB_DEPENDENT_REC_3"/>
    <property type="match status" value="1"/>
</dbReference>
<dbReference type="InterPro" id="IPR023996">
    <property type="entry name" value="TonB-dep_OMP_SusC/RagA"/>
</dbReference>
<reference evidence="14" key="1">
    <citation type="submission" date="2016-11" db="EMBL/GenBank/DDBJ databases">
        <authorList>
            <person name="Varghese N."/>
            <person name="Submissions S."/>
        </authorList>
    </citation>
    <scope>NUCLEOTIDE SEQUENCE [LARGE SCALE GENOMIC DNA]</scope>
    <source>
        <strain evidence="14">DSM 17539</strain>
    </source>
</reference>
<evidence type="ECO:0000256" key="6">
    <source>
        <dbReference type="ARBA" id="ARBA00023136"/>
    </source>
</evidence>